<sequence length="104" mass="12107">MNCKLLQILMPLTCEVITHKTDDLVERALWTGEGKTNSGTQNRKGPKTCPPIAYRAVRTVTPPSGGWEKQGSGWWPVFRNLTNERSRDWKFFVWFRKKNEIKKN</sequence>
<protein>
    <recommendedName>
        <fullName evidence="3">Secreted protein</fullName>
    </recommendedName>
</protein>
<dbReference type="Proteomes" id="UP001054837">
    <property type="component" value="Unassembled WGS sequence"/>
</dbReference>
<proteinExistence type="predicted"/>
<keyword evidence="2" id="KW-1185">Reference proteome</keyword>
<accession>A0AAV4V8J9</accession>
<dbReference type="AlphaFoldDB" id="A0AAV4V8J9"/>
<reference evidence="1 2" key="1">
    <citation type="submission" date="2021-06" db="EMBL/GenBank/DDBJ databases">
        <title>Caerostris darwini draft genome.</title>
        <authorList>
            <person name="Kono N."/>
            <person name="Arakawa K."/>
        </authorList>
    </citation>
    <scope>NUCLEOTIDE SEQUENCE [LARGE SCALE GENOMIC DNA]</scope>
</reference>
<name>A0AAV4V8J9_9ARAC</name>
<evidence type="ECO:0000313" key="1">
    <source>
        <dbReference type="EMBL" id="GIY66339.1"/>
    </source>
</evidence>
<evidence type="ECO:0008006" key="3">
    <source>
        <dbReference type="Google" id="ProtNLM"/>
    </source>
</evidence>
<gene>
    <name evidence="1" type="ORF">CDAR_277741</name>
</gene>
<dbReference type="EMBL" id="BPLQ01012582">
    <property type="protein sequence ID" value="GIY66339.1"/>
    <property type="molecule type" value="Genomic_DNA"/>
</dbReference>
<organism evidence="1 2">
    <name type="scientific">Caerostris darwini</name>
    <dbReference type="NCBI Taxonomy" id="1538125"/>
    <lineage>
        <taxon>Eukaryota</taxon>
        <taxon>Metazoa</taxon>
        <taxon>Ecdysozoa</taxon>
        <taxon>Arthropoda</taxon>
        <taxon>Chelicerata</taxon>
        <taxon>Arachnida</taxon>
        <taxon>Araneae</taxon>
        <taxon>Araneomorphae</taxon>
        <taxon>Entelegynae</taxon>
        <taxon>Araneoidea</taxon>
        <taxon>Araneidae</taxon>
        <taxon>Caerostris</taxon>
    </lineage>
</organism>
<evidence type="ECO:0000313" key="2">
    <source>
        <dbReference type="Proteomes" id="UP001054837"/>
    </source>
</evidence>
<comment type="caution">
    <text evidence="1">The sequence shown here is derived from an EMBL/GenBank/DDBJ whole genome shotgun (WGS) entry which is preliminary data.</text>
</comment>